<protein>
    <submittedName>
        <fullName evidence="3">Two pore domain potassium channel family protein</fullName>
    </submittedName>
</protein>
<name>A0A7J3ZNK7_9CREN</name>
<evidence type="ECO:0000313" key="3">
    <source>
        <dbReference type="EMBL" id="HHQ81030.1"/>
    </source>
</evidence>
<dbReference type="Pfam" id="PF07885">
    <property type="entry name" value="Ion_trans_2"/>
    <property type="match status" value="1"/>
</dbReference>
<proteinExistence type="predicted"/>
<dbReference type="Gene3D" id="1.10.287.70">
    <property type="match status" value="1"/>
</dbReference>
<feature type="transmembrane region" description="Helical" evidence="1">
    <location>
        <begin position="23"/>
        <end position="45"/>
    </location>
</feature>
<dbReference type="EMBL" id="DRZC01000080">
    <property type="protein sequence ID" value="HHQ81030.1"/>
    <property type="molecule type" value="Genomic_DNA"/>
</dbReference>
<comment type="caution">
    <text evidence="3">The sequence shown here is derived from an EMBL/GenBank/DDBJ whole genome shotgun (WGS) entry which is preliminary data.</text>
</comment>
<organism evidence="3">
    <name type="scientific">Fervidicoccus fontis</name>
    <dbReference type="NCBI Taxonomy" id="683846"/>
    <lineage>
        <taxon>Archaea</taxon>
        <taxon>Thermoproteota</taxon>
        <taxon>Thermoprotei</taxon>
        <taxon>Fervidicoccales</taxon>
        <taxon>Fervidicoccaceae</taxon>
        <taxon>Fervidicoccus</taxon>
    </lineage>
</organism>
<accession>A0A7J3ZNK7</accession>
<keyword evidence="1" id="KW-1133">Transmembrane helix</keyword>
<reference evidence="3" key="1">
    <citation type="journal article" date="2020" name="mSystems">
        <title>Genome- and Community-Level Interaction Insights into Carbon Utilization and Element Cycling Functions of Hydrothermarchaeota in Hydrothermal Sediment.</title>
        <authorList>
            <person name="Zhou Z."/>
            <person name="Liu Y."/>
            <person name="Xu W."/>
            <person name="Pan J."/>
            <person name="Luo Z.H."/>
            <person name="Li M."/>
        </authorList>
    </citation>
    <scope>NUCLEOTIDE SEQUENCE [LARGE SCALE GENOMIC DNA]</scope>
    <source>
        <strain evidence="3">SpSt-1116</strain>
    </source>
</reference>
<dbReference type="InterPro" id="IPR013099">
    <property type="entry name" value="K_chnl_dom"/>
</dbReference>
<evidence type="ECO:0000259" key="2">
    <source>
        <dbReference type="Pfam" id="PF07885"/>
    </source>
</evidence>
<dbReference type="GO" id="GO:0034220">
    <property type="term" value="P:monoatomic ion transmembrane transport"/>
    <property type="evidence" value="ECO:0007669"/>
    <property type="project" value="UniProtKB-KW"/>
</dbReference>
<dbReference type="SUPFAM" id="SSF81324">
    <property type="entry name" value="Voltage-gated potassium channels"/>
    <property type="match status" value="1"/>
</dbReference>
<sequence length="73" mass="7927">MTVITITTTGYGEPFEMGKSGRIVSMVLMVFGQVYSSLYSSMALVRSFPISLGGVKVKGIERVSMLRGGSMWL</sequence>
<keyword evidence="3" id="KW-0407">Ion channel</keyword>
<dbReference type="AlphaFoldDB" id="A0A7J3ZNK7"/>
<keyword evidence="3" id="KW-0406">Ion transport</keyword>
<keyword evidence="3" id="KW-0813">Transport</keyword>
<keyword evidence="1" id="KW-0812">Transmembrane</keyword>
<evidence type="ECO:0000256" key="1">
    <source>
        <dbReference type="SAM" id="Phobius"/>
    </source>
</evidence>
<keyword evidence="1" id="KW-0472">Membrane</keyword>
<gene>
    <name evidence="3" type="ORF">ENM78_06250</name>
</gene>
<feature type="domain" description="Potassium channel" evidence="2">
    <location>
        <begin position="1"/>
        <end position="39"/>
    </location>
</feature>